<keyword evidence="3 5" id="KW-0067">ATP-binding</keyword>
<dbReference type="PANTHER" id="PTHR42939">
    <property type="entry name" value="ABC TRANSPORTER ATP-BINDING PROTEIN ALBC-RELATED"/>
    <property type="match status" value="1"/>
</dbReference>
<gene>
    <name evidence="5" type="ORF">C9994_17290</name>
</gene>
<dbReference type="GO" id="GO:0016887">
    <property type="term" value="F:ATP hydrolysis activity"/>
    <property type="evidence" value="ECO:0007669"/>
    <property type="project" value="InterPro"/>
</dbReference>
<dbReference type="SUPFAM" id="SSF52540">
    <property type="entry name" value="P-loop containing nucleoside triphosphate hydrolases"/>
    <property type="match status" value="1"/>
</dbReference>
<evidence type="ECO:0000259" key="4">
    <source>
        <dbReference type="Pfam" id="PF00005"/>
    </source>
</evidence>
<dbReference type="AlphaFoldDB" id="A0A2T4D9K3"/>
<keyword evidence="1" id="KW-0813">Transport</keyword>
<sequence length="174" mass="19659">MLSISNLKKTYKENTVLNIPGLEIPQGQSFGLIGNNGAGKTTLFRIILDLIRATEGTVTIDNQDVSKTEDWKKFTGSFIDEKFLIGYLTPEEYFNFLAEVYGLSKVDLENFLQQFKELFNDEIFGHKKYIRDLSKGNKKKLGVTGALIGSPSMVLLDEPFENLDPTSQIRLKKI</sequence>
<evidence type="ECO:0000313" key="5">
    <source>
        <dbReference type="EMBL" id="PTB90511.1"/>
    </source>
</evidence>
<organism evidence="5 6">
    <name type="scientific">Marivirga lumbricoides</name>
    <dbReference type="NCBI Taxonomy" id="1046115"/>
    <lineage>
        <taxon>Bacteria</taxon>
        <taxon>Pseudomonadati</taxon>
        <taxon>Bacteroidota</taxon>
        <taxon>Cytophagia</taxon>
        <taxon>Cytophagales</taxon>
        <taxon>Marivirgaceae</taxon>
        <taxon>Marivirga</taxon>
    </lineage>
</organism>
<accession>A0A2T4D9K3</accession>
<evidence type="ECO:0000256" key="2">
    <source>
        <dbReference type="ARBA" id="ARBA00022741"/>
    </source>
</evidence>
<comment type="caution">
    <text evidence="5">The sequence shown here is derived from an EMBL/GenBank/DDBJ whole genome shotgun (WGS) entry which is preliminary data.</text>
</comment>
<feature type="non-terminal residue" evidence="5">
    <location>
        <position position="174"/>
    </location>
</feature>
<dbReference type="Gene3D" id="3.40.50.300">
    <property type="entry name" value="P-loop containing nucleotide triphosphate hydrolases"/>
    <property type="match status" value="1"/>
</dbReference>
<dbReference type="InterPro" id="IPR051782">
    <property type="entry name" value="ABC_Transporter_VariousFunc"/>
</dbReference>
<dbReference type="InterPro" id="IPR003439">
    <property type="entry name" value="ABC_transporter-like_ATP-bd"/>
</dbReference>
<name>A0A2T4D9K3_9BACT</name>
<evidence type="ECO:0000313" key="6">
    <source>
        <dbReference type="Proteomes" id="UP000240608"/>
    </source>
</evidence>
<dbReference type="EMBL" id="PYVU01000654">
    <property type="protein sequence ID" value="PTB90511.1"/>
    <property type="molecule type" value="Genomic_DNA"/>
</dbReference>
<proteinExistence type="predicted"/>
<evidence type="ECO:0000256" key="1">
    <source>
        <dbReference type="ARBA" id="ARBA00022448"/>
    </source>
</evidence>
<dbReference type="Proteomes" id="UP000240608">
    <property type="component" value="Unassembled WGS sequence"/>
</dbReference>
<reference evidence="5 6" key="1">
    <citation type="submission" date="2018-03" db="EMBL/GenBank/DDBJ databases">
        <title>Cross-interface Injection: A General Nanoliter Liquid Handling Method Applied to Single Cells Genome Amplification Automated Nanoliter Liquid Handling Applied to Single Cell Multiple Displacement Amplification.</title>
        <authorList>
            <person name="Yun J."/>
            <person name="Xu P."/>
            <person name="Xu J."/>
            <person name="Dai X."/>
            <person name="Wang Y."/>
            <person name="Zheng X."/>
            <person name="Cao C."/>
            <person name="Yi Q."/>
            <person name="Zhu Y."/>
            <person name="Wang L."/>
            <person name="Dong Z."/>
            <person name="Huang Y."/>
            <person name="Huang L."/>
            <person name="Du W."/>
        </authorList>
    </citation>
    <scope>NUCLEOTIDE SEQUENCE [LARGE SCALE GENOMIC DNA]</scope>
    <source>
        <strain evidence="5 6">Z-D1-2</strain>
    </source>
</reference>
<dbReference type="PANTHER" id="PTHR42939:SF1">
    <property type="entry name" value="ABC TRANSPORTER ATP-BINDING PROTEIN ALBC-RELATED"/>
    <property type="match status" value="1"/>
</dbReference>
<feature type="domain" description="ABC transporter" evidence="4">
    <location>
        <begin position="21"/>
        <end position="160"/>
    </location>
</feature>
<dbReference type="Pfam" id="PF00005">
    <property type="entry name" value="ABC_tran"/>
    <property type="match status" value="1"/>
</dbReference>
<keyword evidence="2" id="KW-0547">Nucleotide-binding</keyword>
<protein>
    <submittedName>
        <fullName evidence="5">ATP-binding protein</fullName>
    </submittedName>
</protein>
<dbReference type="GO" id="GO:0005524">
    <property type="term" value="F:ATP binding"/>
    <property type="evidence" value="ECO:0007669"/>
    <property type="project" value="UniProtKB-KW"/>
</dbReference>
<dbReference type="InterPro" id="IPR027417">
    <property type="entry name" value="P-loop_NTPase"/>
</dbReference>
<evidence type="ECO:0000256" key="3">
    <source>
        <dbReference type="ARBA" id="ARBA00022840"/>
    </source>
</evidence>